<dbReference type="Proteomes" id="UP000183832">
    <property type="component" value="Unassembled WGS sequence"/>
</dbReference>
<accession>A0A1J1J4B6</accession>
<evidence type="ECO:0000313" key="2">
    <source>
        <dbReference type="Proteomes" id="UP000183832"/>
    </source>
</evidence>
<name>A0A1J1J4B6_9DIPT</name>
<gene>
    <name evidence="1" type="ORF">CLUMA_CG019733</name>
</gene>
<protein>
    <submittedName>
        <fullName evidence="1">CLUMA_CG019733, isoform A</fullName>
    </submittedName>
</protein>
<proteinExistence type="predicted"/>
<keyword evidence="2" id="KW-1185">Reference proteome</keyword>
<dbReference type="AlphaFoldDB" id="A0A1J1J4B6"/>
<reference evidence="1" key="1">
    <citation type="submission" date="2015-04" db="EMBL/GenBank/DDBJ databases">
        <authorList>
            <person name="Syromyatnikov M.Y."/>
            <person name="Popov V.N."/>
        </authorList>
    </citation>
    <scope>NUCLEOTIDE SEQUENCE [LARGE SCALE GENOMIC DNA]</scope>
</reference>
<dbReference type="EMBL" id="CVRI01000067">
    <property type="protein sequence ID" value="CRL06818.1"/>
    <property type="molecule type" value="Genomic_DNA"/>
</dbReference>
<sequence length="76" mass="8446">MSLNVIRNNLSHHIAVKSTQKFHQFQSSTAVVDEVSELIQPPPPLSSSTSTFHSSSGYFLLIMSRQIFRLLSVGTN</sequence>
<evidence type="ECO:0000313" key="1">
    <source>
        <dbReference type="EMBL" id="CRL06818.1"/>
    </source>
</evidence>
<organism evidence="1 2">
    <name type="scientific">Clunio marinus</name>
    <dbReference type="NCBI Taxonomy" id="568069"/>
    <lineage>
        <taxon>Eukaryota</taxon>
        <taxon>Metazoa</taxon>
        <taxon>Ecdysozoa</taxon>
        <taxon>Arthropoda</taxon>
        <taxon>Hexapoda</taxon>
        <taxon>Insecta</taxon>
        <taxon>Pterygota</taxon>
        <taxon>Neoptera</taxon>
        <taxon>Endopterygota</taxon>
        <taxon>Diptera</taxon>
        <taxon>Nematocera</taxon>
        <taxon>Chironomoidea</taxon>
        <taxon>Chironomidae</taxon>
        <taxon>Clunio</taxon>
    </lineage>
</organism>